<evidence type="ECO:0000256" key="8">
    <source>
        <dbReference type="ARBA" id="ARBA00022631"/>
    </source>
</evidence>
<evidence type="ECO:0000259" key="15">
    <source>
        <dbReference type="Pfam" id="PF00576"/>
    </source>
</evidence>
<evidence type="ECO:0000256" key="2">
    <source>
        <dbReference type="ARBA" id="ARBA00001163"/>
    </source>
</evidence>
<proteinExistence type="inferred from homology"/>
<dbReference type="EC" id="3.5.2.17" evidence="7"/>
<organism evidence="17 18">
    <name type="scientific">Triparma retinervis</name>
    <dbReference type="NCBI Taxonomy" id="2557542"/>
    <lineage>
        <taxon>Eukaryota</taxon>
        <taxon>Sar</taxon>
        <taxon>Stramenopiles</taxon>
        <taxon>Ochrophyta</taxon>
        <taxon>Bolidophyceae</taxon>
        <taxon>Parmales</taxon>
        <taxon>Triparmaceae</taxon>
        <taxon>Triparma</taxon>
    </lineage>
</organism>
<evidence type="ECO:0000256" key="4">
    <source>
        <dbReference type="ARBA" id="ARBA00004754"/>
    </source>
</evidence>
<dbReference type="EC" id="4.1.1.97" evidence="6"/>
<evidence type="ECO:0000313" key="18">
    <source>
        <dbReference type="Proteomes" id="UP001165082"/>
    </source>
</evidence>
<keyword evidence="18" id="KW-1185">Reference proteome</keyword>
<evidence type="ECO:0000313" key="17">
    <source>
        <dbReference type="EMBL" id="GMH46368.1"/>
    </source>
</evidence>
<dbReference type="GO" id="GO:0051997">
    <property type="term" value="F:2-oxo-4-hydroxy-4-carboxy-5-ureidoimidazoline decarboxylase activity"/>
    <property type="evidence" value="ECO:0007669"/>
    <property type="project" value="UniProtKB-EC"/>
</dbReference>
<dbReference type="AlphaFoldDB" id="A0A9W7DKF8"/>
<evidence type="ECO:0000256" key="12">
    <source>
        <dbReference type="ARBA" id="ARBA00030624"/>
    </source>
</evidence>
<keyword evidence="9" id="KW-0210">Decarboxylase</keyword>
<keyword evidence="8" id="KW-0659">Purine metabolism</keyword>
<dbReference type="InterPro" id="IPR000895">
    <property type="entry name" value="Transthyretin/HIU_hydrolase"/>
</dbReference>
<accession>A0A9W7DKF8</accession>
<evidence type="ECO:0000256" key="9">
    <source>
        <dbReference type="ARBA" id="ARBA00022793"/>
    </source>
</evidence>
<reference evidence="17" key="1">
    <citation type="submission" date="2022-07" db="EMBL/GenBank/DDBJ databases">
        <title>Genome analysis of Parmales, a sister group of diatoms, reveals the evolutionary specialization of diatoms from phago-mixotrophs to photoautotrophs.</title>
        <authorList>
            <person name="Ban H."/>
            <person name="Sato S."/>
            <person name="Yoshikawa S."/>
            <person name="Kazumasa Y."/>
            <person name="Nakamura Y."/>
            <person name="Ichinomiya M."/>
            <person name="Saitoh K."/>
            <person name="Sato N."/>
            <person name="Blanc-Mathieu R."/>
            <person name="Endo H."/>
            <person name="Kuwata A."/>
            <person name="Ogata H."/>
        </authorList>
    </citation>
    <scope>NUCLEOTIDE SEQUENCE</scope>
</reference>
<dbReference type="SUPFAM" id="SSF49472">
    <property type="entry name" value="Transthyretin (synonym: prealbumin)"/>
    <property type="match status" value="1"/>
</dbReference>
<dbReference type="InterPro" id="IPR036778">
    <property type="entry name" value="OHCU_decarboxylase_sf"/>
</dbReference>
<comment type="catalytic activity">
    <reaction evidence="1">
        <text>5-hydroxyisourate + H2O = 5-hydroxy-2-oxo-4-ureido-2,5-dihydro-1H-imidazole-5-carboxylate + H(+)</text>
        <dbReference type="Rhea" id="RHEA:23736"/>
        <dbReference type="ChEBI" id="CHEBI:15377"/>
        <dbReference type="ChEBI" id="CHEBI:15378"/>
        <dbReference type="ChEBI" id="CHEBI:18072"/>
        <dbReference type="ChEBI" id="CHEBI:58639"/>
        <dbReference type="EC" id="3.5.2.17"/>
    </reaction>
</comment>
<evidence type="ECO:0000256" key="14">
    <source>
        <dbReference type="PIRSR" id="PIRSR600895-51"/>
    </source>
</evidence>
<dbReference type="PROSITE" id="PS00768">
    <property type="entry name" value="TRANSTHYRETIN_1"/>
    <property type="match status" value="1"/>
</dbReference>
<feature type="domain" description="Transthyretin/hydroxyisourate hydrolase" evidence="15">
    <location>
        <begin position="179"/>
        <end position="294"/>
    </location>
</feature>
<gene>
    <name evidence="17" type="ORF">TrRE_jg4150</name>
</gene>
<dbReference type="SUPFAM" id="SSF158694">
    <property type="entry name" value="UraD-Like"/>
    <property type="match status" value="1"/>
</dbReference>
<dbReference type="NCBIfam" id="TIGR02962">
    <property type="entry name" value="hdxy_isourate"/>
    <property type="match status" value="1"/>
</dbReference>
<dbReference type="Pfam" id="PF09349">
    <property type="entry name" value="OHCU_decarbox"/>
    <property type="match status" value="1"/>
</dbReference>
<evidence type="ECO:0000256" key="3">
    <source>
        <dbReference type="ARBA" id="ARBA00002506"/>
    </source>
</evidence>
<comment type="pathway">
    <text evidence="4">Purine metabolism; urate degradation; (S)-allantoin from urate: step 3/3.</text>
</comment>
<dbReference type="EMBL" id="BRXZ01004277">
    <property type="protein sequence ID" value="GMH46368.1"/>
    <property type="molecule type" value="Genomic_DNA"/>
</dbReference>
<feature type="domain" description="Oxo-4-hydroxy-4-carboxy-5-ureidoimidazoline decarboxylase" evidence="16">
    <location>
        <begin position="13"/>
        <end position="167"/>
    </location>
</feature>
<comment type="catalytic activity">
    <reaction evidence="2">
        <text>5-hydroxy-2-oxo-4-ureido-2,5-dihydro-1H-imidazole-5-carboxylate + H(+) = (S)-allantoin + CO2</text>
        <dbReference type="Rhea" id="RHEA:26301"/>
        <dbReference type="ChEBI" id="CHEBI:15378"/>
        <dbReference type="ChEBI" id="CHEBI:15678"/>
        <dbReference type="ChEBI" id="CHEBI:16526"/>
        <dbReference type="ChEBI" id="CHEBI:58639"/>
        <dbReference type="EC" id="4.1.1.97"/>
    </reaction>
</comment>
<keyword evidence="11" id="KW-0456">Lyase</keyword>
<evidence type="ECO:0000256" key="1">
    <source>
        <dbReference type="ARBA" id="ARBA00001043"/>
    </source>
</evidence>
<dbReference type="Proteomes" id="UP001165082">
    <property type="component" value="Unassembled WGS sequence"/>
</dbReference>
<dbReference type="GO" id="GO:0005777">
    <property type="term" value="C:peroxisome"/>
    <property type="evidence" value="ECO:0007669"/>
    <property type="project" value="TreeGrafter"/>
</dbReference>
<dbReference type="PRINTS" id="PR00189">
    <property type="entry name" value="TRNSTHYRETIN"/>
</dbReference>
<evidence type="ECO:0000256" key="11">
    <source>
        <dbReference type="ARBA" id="ARBA00023239"/>
    </source>
</evidence>
<dbReference type="GO" id="GO:0000255">
    <property type="term" value="P:allantoin metabolic process"/>
    <property type="evidence" value="ECO:0007669"/>
    <property type="project" value="InterPro"/>
</dbReference>
<feature type="binding site" evidence="14">
    <location>
        <position position="182"/>
    </location>
    <ligand>
        <name>substrate</name>
    </ligand>
</feature>
<dbReference type="Pfam" id="PF00576">
    <property type="entry name" value="Transthyretin"/>
    <property type="match status" value="1"/>
</dbReference>
<evidence type="ECO:0000256" key="6">
    <source>
        <dbReference type="ARBA" id="ARBA00012257"/>
    </source>
</evidence>
<evidence type="ECO:0000256" key="13">
    <source>
        <dbReference type="ARBA" id="ARBA00032116"/>
    </source>
</evidence>
<evidence type="ECO:0000256" key="5">
    <source>
        <dbReference type="ARBA" id="ARBA00005793"/>
    </source>
</evidence>
<dbReference type="NCBIfam" id="TIGR03164">
    <property type="entry name" value="UHCUDC"/>
    <property type="match status" value="1"/>
</dbReference>
<sequence>MSSPPVSLSDLAKLDDAQFVATVGGVYENSPWVAESVLEQAPFVSITSLHKAMAAAVDSASEDKKLALINAHPDLAGKAALADELTAESKEEQGKAGLATLTQTELDKFTKMNEEYKAKFGFVFILAVRNATKHTILSSFEARLKNTRMKEFEECVTQIHKIAWMRLLTVLEPADTGFLTCHVLDTAGGKPADKMKIVLKRVSGGGEIGIIGEFVTNEDGRLTGGPALKGNKEFTVGVYEWTFNVGDYFAKEGSALAGTPFLSNVPLVFGIDNPEDHYHVPLLCSPYGYSTYRGS</sequence>
<dbReference type="PANTHER" id="PTHR43466:SF1">
    <property type="entry name" value="2-OXO-4-HYDROXY-4-CARBOXY-5-UREIDOIMIDAZOLINE DECARBOXYLASE-RELATED"/>
    <property type="match status" value="1"/>
</dbReference>
<evidence type="ECO:0000259" key="16">
    <source>
        <dbReference type="Pfam" id="PF09349"/>
    </source>
</evidence>
<evidence type="ECO:0000256" key="10">
    <source>
        <dbReference type="ARBA" id="ARBA00022801"/>
    </source>
</evidence>
<dbReference type="CDD" id="cd05822">
    <property type="entry name" value="TLP_HIUase"/>
    <property type="match status" value="1"/>
</dbReference>
<dbReference type="PANTHER" id="PTHR43466">
    <property type="entry name" value="2-OXO-4-HYDROXY-4-CARBOXY-5-UREIDOIMIDAZOLINE DECARBOXYLASE-RELATED"/>
    <property type="match status" value="1"/>
</dbReference>
<dbReference type="OrthoDB" id="10265230at2759"/>
<comment type="similarity">
    <text evidence="5">Belongs to the OHCU decarboxylase family.</text>
</comment>
<evidence type="ECO:0000256" key="7">
    <source>
        <dbReference type="ARBA" id="ARBA00012609"/>
    </source>
</evidence>
<dbReference type="InterPro" id="IPR014306">
    <property type="entry name" value="Hydroxyisourate_hydrolase"/>
</dbReference>
<protein>
    <recommendedName>
        <fullName evidence="13">Parahox neighbor</fullName>
        <ecNumber evidence="7">3.5.2.17</ecNumber>
        <ecNumber evidence="6">4.1.1.97</ecNumber>
    </recommendedName>
    <alternativeName>
        <fullName evidence="12">Ureidoimidazoline (2-oxo-4-hydroxy-4-carboxy-5-) decarboxylase</fullName>
    </alternativeName>
</protein>
<feature type="binding site" evidence="14">
    <location>
        <position position="292"/>
    </location>
    <ligand>
        <name>substrate</name>
    </ligand>
</feature>
<feature type="binding site" evidence="14">
    <location>
        <position position="221"/>
    </location>
    <ligand>
        <name>substrate</name>
    </ligand>
</feature>
<dbReference type="InterPro" id="IPR036817">
    <property type="entry name" value="Transthyretin/HIU_hydrolase_sf"/>
</dbReference>
<dbReference type="InterPro" id="IPR023416">
    <property type="entry name" value="Transthyretin/HIU_hydrolase_d"/>
</dbReference>
<dbReference type="GO" id="GO:0006144">
    <property type="term" value="P:purine nucleobase metabolic process"/>
    <property type="evidence" value="ECO:0007669"/>
    <property type="project" value="UniProtKB-KW"/>
</dbReference>
<comment type="function">
    <text evidence="3">Catalyzes the stereoselective decarboxylation of 2-oxo-4-hydroxy-4-carboxy-5-ureidoimidazoline (OHCU) to (S)-allantoin.</text>
</comment>
<keyword evidence="10" id="KW-0378">Hydrolase</keyword>
<dbReference type="Gene3D" id="1.10.3330.10">
    <property type="entry name" value="Oxo-4-hydroxy-4-carboxy-5-ureidoimidazoline decarboxylase"/>
    <property type="match status" value="1"/>
</dbReference>
<name>A0A9W7DKF8_9STRA</name>
<comment type="caution">
    <text evidence="17">The sequence shown here is derived from an EMBL/GenBank/DDBJ whole genome shotgun (WGS) entry which is preliminary data.</text>
</comment>
<dbReference type="InterPro" id="IPR018020">
    <property type="entry name" value="OHCU_decarboxylase"/>
</dbReference>
<dbReference type="InterPro" id="IPR023418">
    <property type="entry name" value="Thyroxine_BS"/>
</dbReference>
<dbReference type="GO" id="GO:0019628">
    <property type="term" value="P:urate catabolic process"/>
    <property type="evidence" value="ECO:0007669"/>
    <property type="project" value="TreeGrafter"/>
</dbReference>
<dbReference type="GO" id="GO:0033971">
    <property type="term" value="F:hydroxyisourate hydrolase activity"/>
    <property type="evidence" value="ECO:0007669"/>
    <property type="project" value="UniProtKB-EC"/>
</dbReference>
<dbReference type="Gene3D" id="2.60.40.180">
    <property type="entry name" value="Transthyretin/hydroxyisourate hydrolase domain"/>
    <property type="match status" value="1"/>
</dbReference>
<dbReference type="InterPro" id="IPR017580">
    <property type="entry name" value="OHCU_decarboxylase-1"/>
</dbReference>